<dbReference type="Gene3D" id="1.10.10.10">
    <property type="entry name" value="Winged helix-like DNA-binding domain superfamily/Winged helix DNA-binding domain"/>
    <property type="match status" value="1"/>
</dbReference>
<sequence>MDVLEAGRLLTDGYALRILAAVSYKSKGAQEVSEEYNIPIAACYRRIKELEKAGLIVKSGRILNQKGKRVSIYSSMLKSAELLYENGHMRVKFSLKTGGADRFGSGWHEIDLKNAM</sequence>
<dbReference type="InterPro" id="IPR011991">
    <property type="entry name" value="ArsR-like_HTH"/>
</dbReference>
<dbReference type="Pfam" id="PF13412">
    <property type="entry name" value="HTH_24"/>
    <property type="match status" value="1"/>
</dbReference>
<proteinExistence type="predicted"/>
<dbReference type="CDD" id="cd00090">
    <property type="entry name" value="HTH_ARSR"/>
    <property type="match status" value="1"/>
</dbReference>
<evidence type="ECO:0008006" key="3">
    <source>
        <dbReference type="Google" id="ProtNLM"/>
    </source>
</evidence>
<evidence type="ECO:0000313" key="1">
    <source>
        <dbReference type="EMBL" id="TQS84500.1"/>
    </source>
</evidence>
<dbReference type="SUPFAM" id="SSF46785">
    <property type="entry name" value="Winged helix' DNA-binding domain"/>
    <property type="match status" value="1"/>
</dbReference>
<dbReference type="AlphaFoldDB" id="A0A8J8PCK4"/>
<dbReference type="OMA" id="YLRISFR"/>
<dbReference type="InterPro" id="IPR036388">
    <property type="entry name" value="WH-like_DNA-bd_sf"/>
</dbReference>
<dbReference type="RefSeq" id="WP_020448961.1">
    <property type="nucleotide sequence ID" value="NZ_CAYAXV010000011.1"/>
</dbReference>
<dbReference type="EMBL" id="LVVT01000001">
    <property type="protein sequence ID" value="TQS84500.1"/>
    <property type="molecule type" value="Genomic_DNA"/>
</dbReference>
<evidence type="ECO:0000313" key="2">
    <source>
        <dbReference type="Proteomes" id="UP000752814"/>
    </source>
</evidence>
<accession>A0A8J8PCK4</accession>
<comment type="caution">
    <text evidence="1">The sequence shown here is derived from an EMBL/GenBank/DDBJ whole genome shotgun (WGS) entry which is preliminary data.</text>
</comment>
<reference evidence="1" key="1">
    <citation type="submission" date="2016-03" db="EMBL/GenBank/DDBJ databases">
        <authorList>
            <person name="Borrel G."/>
            <person name="Mccann A."/>
            <person name="O'Toole P.W."/>
        </authorList>
    </citation>
    <scope>NUCLEOTIDE SEQUENCE</scope>
    <source>
        <strain evidence="1">183</strain>
    </source>
</reference>
<organism evidence="1 2">
    <name type="scientific">Candidatus Methanomassiliicoccus intestinalis</name>
    <dbReference type="NCBI Taxonomy" id="1406512"/>
    <lineage>
        <taxon>Archaea</taxon>
        <taxon>Methanobacteriati</taxon>
        <taxon>Thermoplasmatota</taxon>
        <taxon>Thermoplasmata</taxon>
        <taxon>Methanomassiliicoccales</taxon>
        <taxon>Methanomassiliicoccaceae</taxon>
        <taxon>Methanomassiliicoccus</taxon>
    </lineage>
</organism>
<dbReference type="Proteomes" id="UP000752814">
    <property type="component" value="Unassembled WGS sequence"/>
</dbReference>
<protein>
    <recommendedName>
        <fullName evidence="3">ArsR family transcriptional regulator</fullName>
    </recommendedName>
</protein>
<gene>
    <name evidence="1" type="ORF">A3207_00185</name>
</gene>
<dbReference type="InterPro" id="IPR036390">
    <property type="entry name" value="WH_DNA-bd_sf"/>
</dbReference>
<name>A0A8J8PCK4_9ARCH</name>
<dbReference type="GeneID" id="41323491"/>